<dbReference type="PRINTS" id="PR00081">
    <property type="entry name" value="GDHRDH"/>
</dbReference>
<evidence type="ECO:0000256" key="1">
    <source>
        <dbReference type="ARBA" id="ARBA00023002"/>
    </source>
</evidence>
<dbReference type="EMBL" id="CP000267">
    <property type="protein sequence ID" value="ABD68227.1"/>
    <property type="molecule type" value="Genomic_DNA"/>
</dbReference>
<dbReference type="InterPro" id="IPR002347">
    <property type="entry name" value="SDR_fam"/>
</dbReference>
<dbReference type="HOGENOM" id="CLU_082210_0_0_4"/>
<dbReference type="RefSeq" id="WP_011462800.1">
    <property type="nucleotide sequence ID" value="NC_007908.1"/>
</dbReference>
<dbReference type="Gene3D" id="3.40.50.720">
    <property type="entry name" value="NAD(P)-binding Rossmann-like Domain"/>
    <property type="match status" value="1"/>
</dbReference>
<proteinExistence type="predicted"/>
<sequence length="297" mass="31858">MKKDPSLQLSASRFNPSEVAGKKVAIIGGTGGIGRALAREMATHGAHVTVVGQTFRDAGVPNIEFVQADLSLMHEARRVASSLPAETLDLVIFTTGIFAARKRQETLEGLERDMAVSFLSRQVILQGIAHRLGVQLSKGHRKSRVFIMGYPGTGQAGTLGDLNSESAYSAMSAHMNTVAGNEMLVLDSAQRYPNINTYGLNPGLIKTDIRINLLGGNKFLFALLEGLIGVFTPTAETYARRIVPLMLNSQINGFTGTLFNNKGQAIHPSAGLTGAHIRAFLTESRTLVERAVDSQVA</sequence>
<dbReference type="OrthoDB" id="109589at2"/>
<dbReference type="InterPro" id="IPR052228">
    <property type="entry name" value="Sec_Metab_Biosynth_Oxidored"/>
</dbReference>
<keyword evidence="3" id="KW-1185">Reference proteome</keyword>
<dbReference type="Proteomes" id="UP000008332">
    <property type="component" value="Chromosome"/>
</dbReference>
<evidence type="ECO:0000313" key="2">
    <source>
        <dbReference type="EMBL" id="ABD68227.1"/>
    </source>
</evidence>
<dbReference type="PANTHER" id="PTHR47534">
    <property type="entry name" value="YALI0E05731P"/>
    <property type="match status" value="1"/>
</dbReference>
<dbReference type="KEGG" id="rfr:Rfer_0475"/>
<dbReference type="PANTHER" id="PTHR47534:SF3">
    <property type="entry name" value="ALCOHOL DEHYDROGENASE-LIKE C-TERMINAL DOMAIN-CONTAINING PROTEIN"/>
    <property type="match status" value="1"/>
</dbReference>
<name>Q221S6_ALBFT</name>
<dbReference type="Pfam" id="PF00106">
    <property type="entry name" value="adh_short"/>
    <property type="match status" value="1"/>
</dbReference>
<organism evidence="2 3">
    <name type="scientific">Albidiferax ferrireducens (strain ATCC BAA-621 / DSM 15236 / T118)</name>
    <name type="common">Rhodoferax ferrireducens</name>
    <dbReference type="NCBI Taxonomy" id="338969"/>
    <lineage>
        <taxon>Bacteria</taxon>
        <taxon>Pseudomonadati</taxon>
        <taxon>Pseudomonadota</taxon>
        <taxon>Betaproteobacteria</taxon>
        <taxon>Burkholderiales</taxon>
        <taxon>Comamonadaceae</taxon>
        <taxon>Rhodoferax</taxon>
    </lineage>
</organism>
<protein>
    <submittedName>
        <fullName evidence="2">Putative oxidoreductase protein</fullName>
    </submittedName>
</protein>
<dbReference type="SUPFAM" id="SSF51735">
    <property type="entry name" value="NAD(P)-binding Rossmann-fold domains"/>
    <property type="match status" value="1"/>
</dbReference>
<dbReference type="GO" id="GO:0016491">
    <property type="term" value="F:oxidoreductase activity"/>
    <property type="evidence" value="ECO:0007669"/>
    <property type="project" value="UniProtKB-KW"/>
</dbReference>
<keyword evidence="1" id="KW-0560">Oxidoreductase</keyword>
<dbReference type="InterPro" id="IPR036291">
    <property type="entry name" value="NAD(P)-bd_dom_sf"/>
</dbReference>
<dbReference type="AlphaFoldDB" id="Q221S6"/>
<accession>Q221S6</accession>
<dbReference type="STRING" id="338969.Rfer_0475"/>
<reference evidence="3" key="1">
    <citation type="submission" date="2006-02" db="EMBL/GenBank/DDBJ databases">
        <title>Complete sequence of chromosome of Rhodoferax ferrireducens DSM 15236.</title>
        <authorList>
            <person name="Copeland A."/>
            <person name="Lucas S."/>
            <person name="Lapidus A."/>
            <person name="Barry K."/>
            <person name="Detter J.C."/>
            <person name="Glavina del Rio T."/>
            <person name="Hammon N."/>
            <person name="Israni S."/>
            <person name="Pitluck S."/>
            <person name="Brettin T."/>
            <person name="Bruce D."/>
            <person name="Han C."/>
            <person name="Tapia R."/>
            <person name="Gilna P."/>
            <person name="Kiss H."/>
            <person name="Schmutz J."/>
            <person name="Larimer F."/>
            <person name="Land M."/>
            <person name="Kyrpides N."/>
            <person name="Ivanova N."/>
            <person name="Richardson P."/>
        </authorList>
    </citation>
    <scope>NUCLEOTIDE SEQUENCE [LARGE SCALE GENOMIC DNA]</scope>
    <source>
        <strain evidence="3">ATCC BAA-621 / DSM 15236 / T118</strain>
    </source>
</reference>
<dbReference type="eggNOG" id="COG1028">
    <property type="taxonomic scope" value="Bacteria"/>
</dbReference>
<evidence type="ECO:0000313" key="3">
    <source>
        <dbReference type="Proteomes" id="UP000008332"/>
    </source>
</evidence>
<gene>
    <name evidence="2" type="ordered locus">Rfer_0475</name>
</gene>